<proteinExistence type="predicted"/>
<protein>
    <submittedName>
        <fullName evidence="1">Cobalamin biosynthesis protein CbiD</fullName>
    </submittedName>
</protein>
<evidence type="ECO:0000313" key="2">
    <source>
        <dbReference type="Proteomes" id="UP000304953"/>
    </source>
</evidence>
<organism evidence="1 2">
    <name type="scientific">Petralouisia muris</name>
    <dbReference type="NCBI Taxonomy" id="3032872"/>
    <lineage>
        <taxon>Bacteria</taxon>
        <taxon>Bacillati</taxon>
        <taxon>Bacillota</taxon>
        <taxon>Clostridia</taxon>
        <taxon>Lachnospirales</taxon>
        <taxon>Lachnospiraceae</taxon>
        <taxon>Petralouisia</taxon>
    </lineage>
</organism>
<keyword evidence="2" id="KW-1185">Reference proteome</keyword>
<gene>
    <name evidence="1" type="primary">cbiD</name>
    <name evidence="1" type="ORF">E5329_00825</name>
</gene>
<reference evidence="1" key="1">
    <citation type="submission" date="2019-04" db="EMBL/GenBank/DDBJ databases">
        <title>Microbes associate with the intestines of laboratory mice.</title>
        <authorList>
            <person name="Navarre W."/>
            <person name="Wong E."/>
            <person name="Huang K."/>
            <person name="Tropini C."/>
            <person name="Ng K."/>
            <person name="Yu B."/>
        </authorList>
    </citation>
    <scope>NUCLEOTIDE SEQUENCE</scope>
    <source>
        <strain evidence="1">NM01_1-7b</strain>
    </source>
</reference>
<accession>A0AC61S1T0</accession>
<dbReference type="Proteomes" id="UP000304953">
    <property type="component" value="Unassembled WGS sequence"/>
</dbReference>
<sequence>MTESNYKSPGVSQGKTGLENYSKTIDNQKLRFGYTTGSCAAAASKAAAYMLLTGKQADYVNLATPKGIRLQLEALDIRREPGVVSCAIEKDAGDDPDVTNGIRIYAKVSRQKEQGIHITGGTGVGIVTKPGLEQPPGSYAINSVPRQMIEKELQKLCQQQNYSEGLKVELSVPEGRELAKRTFNPRLGIEGGISILGTTGIVEPMSEAALVSSIRLELNQQVQSGRKSLVVTPGNYGQEFLKQNVPISLEEAVKCSNFIGETIDMAVELGVERMLFVSHIGKFIKVAGGIFQTHSRNADARMEILTANAAVAGVEQPLLAEMMQALTTDDAVRLLEEAGCLEKTMEQVMKRIEYHLNRRSYGKIGCGAIVFSSEYGKRNHGSGELGRTENAEEILGKIIK</sequence>
<name>A0AC61S1T0_9FIRM</name>
<dbReference type="EMBL" id="SRYA01000001">
    <property type="protein sequence ID" value="TGY98353.1"/>
    <property type="molecule type" value="Genomic_DNA"/>
</dbReference>
<comment type="caution">
    <text evidence="1">The sequence shown here is derived from an EMBL/GenBank/DDBJ whole genome shotgun (WGS) entry which is preliminary data.</text>
</comment>
<evidence type="ECO:0000313" key="1">
    <source>
        <dbReference type="EMBL" id="TGY98353.1"/>
    </source>
</evidence>